<comment type="caution">
    <text evidence="2">The sequence shown here is derived from an EMBL/GenBank/DDBJ whole genome shotgun (WGS) entry which is preliminary data.</text>
</comment>
<proteinExistence type="predicted"/>
<evidence type="ECO:0008006" key="4">
    <source>
        <dbReference type="Google" id="ProtNLM"/>
    </source>
</evidence>
<accession>A0ABR2IYF5</accession>
<dbReference type="Proteomes" id="UP001470230">
    <property type="component" value="Unassembled WGS sequence"/>
</dbReference>
<sequence>MNMKRSLNANSGSKPANKLLIRFSYSESDDYDEYNVEEDLPKKKQSNIKPKYMKHSENELYSYSSYTDESSSPISFVNQGKKKPSNDSRRSHKLLDYDSDLSSASFEKRGHKQSQSHQSLEQSDKVNHTTSSSTSNSASQNAPTTTTKSEPLPLTSNLSMADSKPPAASSLRLLDRYKNTTNKFSQFFGDQTVTYILYRKKIWKKSAKRKLFQLADSGNVIAGAECVTSKLIEISNDRGLISEMDIKSYSGGPFVLRMGNDKRLEISISSNRQIIVEFVRTDEESTFPYTTLISQPPSTLENNSFGNRPVIKSVKNCKLCNETGKEIVSVRKIKKNALAIDAKKNISFVSVMAIGLFMFLYKA</sequence>
<evidence type="ECO:0000313" key="2">
    <source>
        <dbReference type="EMBL" id="KAK8870648.1"/>
    </source>
</evidence>
<gene>
    <name evidence="2" type="ORF">M9Y10_008535</name>
</gene>
<feature type="region of interest" description="Disordered" evidence="1">
    <location>
        <begin position="31"/>
        <end position="92"/>
    </location>
</feature>
<evidence type="ECO:0000256" key="1">
    <source>
        <dbReference type="SAM" id="MobiDB-lite"/>
    </source>
</evidence>
<dbReference type="EMBL" id="JAPFFF010000014">
    <property type="protein sequence ID" value="KAK8870648.1"/>
    <property type="molecule type" value="Genomic_DNA"/>
</dbReference>
<organism evidence="2 3">
    <name type="scientific">Tritrichomonas musculus</name>
    <dbReference type="NCBI Taxonomy" id="1915356"/>
    <lineage>
        <taxon>Eukaryota</taxon>
        <taxon>Metamonada</taxon>
        <taxon>Parabasalia</taxon>
        <taxon>Tritrichomonadida</taxon>
        <taxon>Tritrichomonadidae</taxon>
        <taxon>Tritrichomonas</taxon>
    </lineage>
</organism>
<protein>
    <recommendedName>
        <fullName evidence="4">Tubby C-terminal domain-containing protein</fullName>
    </recommendedName>
</protein>
<feature type="compositionally biased region" description="Low complexity" evidence="1">
    <location>
        <begin position="129"/>
        <end position="147"/>
    </location>
</feature>
<evidence type="ECO:0000313" key="3">
    <source>
        <dbReference type="Proteomes" id="UP001470230"/>
    </source>
</evidence>
<feature type="compositionally biased region" description="Low complexity" evidence="1">
    <location>
        <begin position="61"/>
        <end position="75"/>
    </location>
</feature>
<keyword evidence="3" id="KW-1185">Reference proteome</keyword>
<feature type="region of interest" description="Disordered" evidence="1">
    <location>
        <begin position="104"/>
        <end position="165"/>
    </location>
</feature>
<name>A0ABR2IYF5_9EUKA</name>
<reference evidence="2 3" key="1">
    <citation type="submission" date="2024-04" db="EMBL/GenBank/DDBJ databases">
        <title>Tritrichomonas musculus Genome.</title>
        <authorList>
            <person name="Alves-Ferreira E."/>
            <person name="Grigg M."/>
            <person name="Lorenzi H."/>
            <person name="Galac M."/>
        </authorList>
    </citation>
    <scope>NUCLEOTIDE SEQUENCE [LARGE SCALE GENOMIC DNA]</scope>
    <source>
        <strain evidence="2 3">EAF2021</strain>
    </source>
</reference>